<feature type="transmembrane region" description="Helical" evidence="6">
    <location>
        <begin position="239"/>
        <end position="267"/>
    </location>
</feature>
<evidence type="ECO:0000256" key="5">
    <source>
        <dbReference type="ARBA" id="ARBA00023136"/>
    </source>
</evidence>
<keyword evidence="5 6" id="KW-0472">Membrane</keyword>
<feature type="transmembrane region" description="Helical" evidence="6">
    <location>
        <begin position="363"/>
        <end position="390"/>
    </location>
</feature>
<sequence length="730" mass="76983">MHMAWIVVRQSLSRTKGRLALITGAVAFGTVLLLAFAAFTHATLDRTAESWEDTLHDAPYASDLPAAAASSHIKMYRPGIDDLAVIGGAQVEVVYVDAAGVSDPAQLHGITWPGRGEYLLSRGARTLLETSANPAVAHRFGRVDRGTLPQELTNGPDDLLAVVGTDLSEVEDARSLASFEPAGSSGSDPNFILLLIGLVVLLFPVLFLISISAALGSAQREQRYATLRLVGATRRQVRGILILEALVGAAAGYVLGAALFTVARPLLAEIPLARGRYWAESLAVTPLAYALAALAIIAMVVGANLWGLRRIDATPLGVVRRRRTLTRPSPISFAGIALACAIFGYLYVTSEPDNATGTEQNLFLIALVIMMLGLVVAARWLIYVLAGLSARWARRAPMIIGQKYVRAHSGRIARSVSGVILALFAGTFFITTVSEVDFLGAQVPTVAEKMPSTTAVLANLSPEQAEAAARAIPANVPGARALTVPYLARSWVVLPCESAARAVGLTCQGSGVIGVNFWDLADAPGAVVEAPDAMQLAETVQGSYNAYISGEARAVLLELREPGDIEAVRTVLMNAQLTEPGGVFVFAGGRGIAVAVDKTVETMTYLVYAGIALTFAVAIVSLLVSTYAGLLERRRSLLTLRLSGMQVRQLAAMLVVESVLPLAVIATITTAAGFGAGWLLMEMRSVSLDASFSPVLLVALLAALVLSLLAVLALVPALRRVSEPANNAQE</sequence>
<dbReference type="Pfam" id="PF02687">
    <property type="entry name" value="FtsX"/>
    <property type="match status" value="2"/>
</dbReference>
<dbReference type="InterPro" id="IPR038766">
    <property type="entry name" value="Membrane_comp_ABC_pdt"/>
</dbReference>
<feature type="transmembrane region" description="Helical" evidence="6">
    <location>
        <begin position="650"/>
        <end position="680"/>
    </location>
</feature>
<dbReference type="EMBL" id="JAWNFY010000022">
    <property type="protein sequence ID" value="MDY5146901.1"/>
    <property type="molecule type" value="Genomic_DNA"/>
</dbReference>
<evidence type="ECO:0000313" key="10">
    <source>
        <dbReference type="Proteomes" id="UP001284901"/>
    </source>
</evidence>
<dbReference type="PANTHER" id="PTHR30287:SF2">
    <property type="entry name" value="BLL1001 PROTEIN"/>
    <property type="match status" value="1"/>
</dbReference>
<keyword evidence="10" id="KW-1185">Reference proteome</keyword>
<dbReference type="Proteomes" id="UP001288320">
    <property type="component" value="Unassembled WGS sequence"/>
</dbReference>
<organism evidence="8 11">
    <name type="scientific">Actinotignum timonense</name>
    <dbReference type="NCBI Taxonomy" id="1870995"/>
    <lineage>
        <taxon>Bacteria</taxon>
        <taxon>Bacillati</taxon>
        <taxon>Actinomycetota</taxon>
        <taxon>Actinomycetes</taxon>
        <taxon>Actinomycetales</taxon>
        <taxon>Actinomycetaceae</taxon>
        <taxon>Actinotignum</taxon>
    </lineage>
</organism>
<feature type="transmembrane region" description="Helical" evidence="6">
    <location>
        <begin position="605"/>
        <end position="630"/>
    </location>
</feature>
<gene>
    <name evidence="8" type="ORF">R6G74_02640</name>
    <name evidence="9" type="ORF">R6P33_07730</name>
</gene>
<evidence type="ECO:0000256" key="6">
    <source>
        <dbReference type="SAM" id="Phobius"/>
    </source>
</evidence>
<dbReference type="GO" id="GO:0005886">
    <property type="term" value="C:plasma membrane"/>
    <property type="evidence" value="ECO:0007669"/>
    <property type="project" value="UniProtKB-SubCell"/>
</dbReference>
<evidence type="ECO:0000256" key="4">
    <source>
        <dbReference type="ARBA" id="ARBA00022989"/>
    </source>
</evidence>
<feature type="transmembrane region" description="Helical" evidence="6">
    <location>
        <begin position="287"/>
        <end position="308"/>
    </location>
</feature>
<evidence type="ECO:0000313" key="8">
    <source>
        <dbReference type="EMBL" id="MDY5140217.1"/>
    </source>
</evidence>
<feature type="transmembrane region" description="Helical" evidence="6">
    <location>
        <begin position="411"/>
        <end position="430"/>
    </location>
</feature>
<evidence type="ECO:0000256" key="3">
    <source>
        <dbReference type="ARBA" id="ARBA00022692"/>
    </source>
</evidence>
<evidence type="ECO:0000256" key="1">
    <source>
        <dbReference type="ARBA" id="ARBA00004651"/>
    </source>
</evidence>
<feature type="transmembrane region" description="Helical" evidence="6">
    <location>
        <begin position="329"/>
        <end position="348"/>
    </location>
</feature>
<comment type="caution">
    <text evidence="8">The sequence shown here is derived from an EMBL/GenBank/DDBJ whole genome shotgun (WGS) entry which is preliminary data.</text>
</comment>
<evidence type="ECO:0000313" key="9">
    <source>
        <dbReference type="EMBL" id="MDY5146901.1"/>
    </source>
</evidence>
<dbReference type="PANTHER" id="PTHR30287">
    <property type="entry name" value="MEMBRANE COMPONENT OF PREDICTED ABC SUPERFAMILY METABOLITE UPTAKE TRANSPORTER"/>
    <property type="match status" value="1"/>
</dbReference>
<feature type="transmembrane region" description="Helical" evidence="6">
    <location>
        <begin position="692"/>
        <end position="715"/>
    </location>
</feature>
<dbReference type="EMBL" id="JAWNFV010000004">
    <property type="protein sequence ID" value="MDY5140217.1"/>
    <property type="molecule type" value="Genomic_DNA"/>
</dbReference>
<reference evidence="8 10" key="1">
    <citation type="submission" date="2023-10" db="EMBL/GenBank/DDBJ databases">
        <title>Whole Genome based description of the genera Actinobaculum and Actinotignum reveals a complex phylogenetic relationship within the species included in the genus Actinotignum.</title>
        <authorList>
            <person name="Jensen C.S."/>
            <person name="Dargis R."/>
            <person name="Kemp M."/>
            <person name="Christensen J.J."/>
        </authorList>
    </citation>
    <scope>NUCLEOTIDE SEQUENCE</scope>
    <source>
        <strain evidence="9 10">SLA_B089</strain>
        <strain evidence="8">SLA_B245</strain>
    </source>
</reference>
<dbReference type="InterPro" id="IPR003838">
    <property type="entry name" value="ABC3_permease_C"/>
</dbReference>
<dbReference type="RefSeq" id="WP_087070318.1">
    <property type="nucleotide sequence ID" value="NZ_CAUPFC010000005.1"/>
</dbReference>
<keyword evidence="3 6" id="KW-0812">Transmembrane</keyword>
<keyword evidence="4 6" id="KW-1133">Transmembrane helix</keyword>
<protein>
    <submittedName>
        <fullName evidence="8">FtsX-like permease family protein</fullName>
    </submittedName>
</protein>
<dbReference type="AlphaFoldDB" id="A0AAW9HL62"/>
<feature type="transmembrane region" description="Helical" evidence="6">
    <location>
        <begin position="191"/>
        <end position="218"/>
    </location>
</feature>
<keyword evidence="2" id="KW-1003">Cell membrane</keyword>
<name>A0AAW9HL62_9ACTO</name>
<accession>A0AAW9HL62</accession>
<dbReference type="GeneID" id="92812907"/>
<comment type="subcellular location">
    <subcellularLocation>
        <location evidence="1">Cell membrane</location>
        <topology evidence="1">Multi-pass membrane protein</topology>
    </subcellularLocation>
</comment>
<proteinExistence type="predicted"/>
<dbReference type="Proteomes" id="UP001284901">
    <property type="component" value="Unassembled WGS sequence"/>
</dbReference>
<evidence type="ECO:0000313" key="11">
    <source>
        <dbReference type="Proteomes" id="UP001288320"/>
    </source>
</evidence>
<feature type="domain" description="ABC3 transporter permease C-terminal" evidence="7">
    <location>
        <begin position="198"/>
        <end position="310"/>
    </location>
</feature>
<evidence type="ECO:0000256" key="2">
    <source>
        <dbReference type="ARBA" id="ARBA00022475"/>
    </source>
</evidence>
<evidence type="ECO:0000259" key="7">
    <source>
        <dbReference type="Pfam" id="PF02687"/>
    </source>
</evidence>
<feature type="domain" description="ABC3 transporter permease C-terminal" evidence="7">
    <location>
        <begin position="611"/>
        <end position="720"/>
    </location>
</feature>